<dbReference type="AlphaFoldDB" id="A0A1Y3DLE3"/>
<feature type="compositionally biased region" description="Polar residues" evidence="1">
    <location>
        <begin position="340"/>
        <end position="353"/>
    </location>
</feature>
<evidence type="ECO:0000313" key="2">
    <source>
        <dbReference type="EMBL" id="OTN64989.1"/>
    </source>
</evidence>
<accession>A0A1Y3DLE3</accession>
<proteinExistence type="predicted"/>
<dbReference type="OMA" id="NYYDAFM"/>
<dbReference type="eggNOG" id="ENOG502SXCP">
    <property type="taxonomic scope" value="Eukaryota"/>
</dbReference>
<gene>
    <name evidence="2" type="ORF">PKNOH_S120150300</name>
</gene>
<protein>
    <submittedName>
        <fullName evidence="2">Uncharacterized protein</fullName>
    </submittedName>
</protein>
<dbReference type="VEuPathDB" id="PlasmoDB:PKA1H_090037300"/>
<dbReference type="VEuPathDB" id="PlasmoDB:PKNH_0931600"/>
<dbReference type="VEuPathDB" id="PlasmoDB:PKNOH_S120150300"/>
<comment type="caution">
    <text evidence="2">The sequence shown here is derived from an EMBL/GenBank/DDBJ whole genome shotgun (WGS) entry which is preliminary data.</text>
</comment>
<evidence type="ECO:0000256" key="1">
    <source>
        <dbReference type="SAM" id="MobiDB-lite"/>
    </source>
</evidence>
<reference evidence="2 3" key="1">
    <citation type="submission" date="2017-05" db="EMBL/GenBank/DDBJ databases">
        <title>PacBio assembly of a Plasmodium knowlesi genome sequence with Hi-C correction and manual annotation of the SICAvar gene family.</title>
        <authorList>
            <person name="Lapp S.A."/>
            <person name="Geraldo J.A."/>
            <person name="Chien J.-T."/>
            <person name="Ay F."/>
            <person name="Pakala S.B."/>
            <person name="Batugedara G."/>
            <person name="Humphrey J.C."/>
            <person name="Debarry J.D."/>
            <person name="Le Roch K.G."/>
            <person name="Galinski M.R."/>
            <person name="Kissinger J.C."/>
        </authorList>
    </citation>
    <scope>NUCLEOTIDE SEQUENCE [LARGE SCALE GENOMIC DNA]</scope>
    <source>
        <strain evidence="3">Malayan Strain Pk1 (A+)</strain>
    </source>
</reference>
<sequence length="406" mass="47967">MRLSGHPNCTRRKMPANYNEIRKVYNYYIREYYYQKSKGTYFVHIKKPGILFTSLKFYKKKKTLFPNVYDWYFDNLSYMKKNKDILKCKNPYSTKNIYSYRISKTEWEQHDVDSGNIYTNESEEDLECTYRTSNLYYNMHPVYLSKICLYDLNDHHILFSNNYYDAFMQFYYSIVSYKMDLNNLQIFPNLRILISHIKNISNIINDELVKRAFVYFIRQKKTFDAEYLCGILKSIYSTMLHNCPLYLFLDNVNQFKVVLSLVGSTGEVQNLFESALPYPYYLVLDESVNIYNLQSFNIYLKKVLEAKLKAPFSGDPPEGISPSAQVDMYQNGRCSDRNSDNSTNGGIPNGTSHSNKDGVHSEPFAKSEEEKSQRVENVRGKQIYFFKLIKIFDMKPNHRFVQRGAK</sequence>
<dbReference type="EMBL" id="NETL01000026">
    <property type="protein sequence ID" value="OTN64989.1"/>
    <property type="molecule type" value="Genomic_DNA"/>
</dbReference>
<feature type="compositionally biased region" description="Basic and acidic residues" evidence="1">
    <location>
        <begin position="354"/>
        <end position="373"/>
    </location>
</feature>
<name>A0A1Y3DLE3_PLAKN</name>
<dbReference type="Proteomes" id="UP000195012">
    <property type="component" value="Unassembled WGS sequence"/>
</dbReference>
<dbReference type="OrthoDB" id="380051at2759"/>
<evidence type="ECO:0000313" key="3">
    <source>
        <dbReference type="Proteomes" id="UP000195012"/>
    </source>
</evidence>
<feature type="region of interest" description="Disordered" evidence="1">
    <location>
        <begin position="330"/>
        <end position="373"/>
    </location>
</feature>
<organism evidence="2 3">
    <name type="scientific">Plasmodium knowlesi</name>
    <dbReference type="NCBI Taxonomy" id="5850"/>
    <lineage>
        <taxon>Eukaryota</taxon>
        <taxon>Sar</taxon>
        <taxon>Alveolata</taxon>
        <taxon>Apicomplexa</taxon>
        <taxon>Aconoidasida</taxon>
        <taxon>Haemosporida</taxon>
        <taxon>Plasmodiidae</taxon>
        <taxon>Plasmodium</taxon>
        <taxon>Plasmodium (Plasmodium)</taxon>
    </lineage>
</organism>